<evidence type="ECO:0000256" key="5">
    <source>
        <dbReference type="ARBA" id="ARBA00023027"/>
    </source>
</evidence>
<dbReference type="PROSITE" id="PS00064">
    <property type="entry name" value="L_LDH"/>
    <property type="match status" value="1"/>
</dbReference>
<feature type="binding site" evidence="7">
    <location>
        <position position="81"/>
    </location>
    <ligand>
        <name>substrate</name>
    </ligand>
</feature>
<comment type="subcellular location">
    <subcellularLocation>
        <location evidence="7">Cytoplasm</location>
    </subcellularLocation>
</comment>
<feature type="binding site" evidence="7">
    <location>
        <position position="153"/>
    </location>
    <ligand>
        <name>beta-D-fructose 1,6-bisphosphate</name>
        <dbReference type="ChEBI" id="CHEBI:32966"/>
        <note>allosteric activator</note>
    </ligand>
</feature>
<keyword evidence="7" id="KW-0021">Allosteric enzyme</keyword>
<feature type="binding site" evidence="7">
    <location>
        <begin position="78"/>
        <end position="79"/>
    </location>
    <ligand>
        <name>NAD(+)</name>
        <dbReference type="ChEBI" id="CHEBI:57540"/>
    </ligand>
</feature>
<dbReference type="Gene3D" id="3.40.50.720">
    <property type="entry name" value="NAD(P)-binding Rossmann-like Domain"/>
    <property type="match status" value="1"/>
</dbReference>
<dbReference type="Pfam" id="PF00056">
    <property type="entry name" value="Ldh_1_N"/>
    <property type="match status" value="1"/>
</dbReference>
<feature type="binding site" evidence="7">
    <location>
        <position position="143"/>
    </location>
    <ligand>
        <name>NAD(+)</name>
        <dbReference type="ChEBI" id="CHEBI:57540"/>
    </ligand>
</feature>
<comment type="catalytic activity">
    <reaction evidence="6 7">
        <text>(S)-lactate + NAD(+) = pyruvate + NADH + H(+)</text>
        <dbReference type="Rhea" id="RHEA:23444"/>
        <dbReference type="ChEBI" id="CHEBI:15361"/>
        <dbReference type="ChEBI" id="CHEBI:15378"/>
        <dbReference type="ChEBI" id="CHEBI:16651"/>
        <dbReference type="ChEBI" id="CHEBI:57540"/>
        <dbReference type="ChEBI" id="CHEBI:57945"/>
        <dbReference type="EC" id="1.1.1.27"/>
    </reaction>
</comment>
<accession>A0A1I4T8K6</accession>
<comment type="function">
    <text evidence="7">Catalyzes the conversion of lactate to pyruvate.</text>
</comment>
<feature type="domain" description="Lactate/malate dehydrogenase C-terminal" evidence="11">
    <location>
        <begin position="145"/>
        <end position="311"/>
    </location>
</feature>
<evidence type="ECO:0000256" key="8">
    <source>
        <dbReference type="PIRSR" id="PIRSR000102-1"/>
    </source>
</evidence>
<evidence type="ECO:0000256" key="2">
    <source>
        <dbReference type="ARBA" id="ARBA00006054"/>
    </source>
</evidence>
<dbReference type="GO" id="GO:0006089">
    <property type="term" value="P:lactate metabolic process"/>
    <property type="evidence" value="ECO:0007669"/>
    <property type="project" value="TreeGrafter"/>
</dbReference>
<dbReference type="InterPro" id="IPR015955">
    <property type="entry name" value="Lactate_DH/Glyco_Ohase_4_C"/>
</dbReference>
<dbReference type="InterPro" id="IPR001236">
    <property type="entry name" value="Lactate/malate_DH_N"/>
</dbReference>
<dbReference type="InterPro" id="IPR011304">
    <property type="entry name" value="L-lactate_DH"/>
</dbReference>
<dbReference type="InterPro" id="IPR036291">
    <property type="entry name" value="NAD(P)-bd_dom_sf"/>
</dbReference>
<dbReference type="NCBIfam" id="TIGR01771">
    <property type="entry name" value="L-LDH-NAD"/>
    <property type="match status" value="1"/>
</dbReference>
<organism evidence="12 13">
    <name type="scientific">Thermodesulforhabdus norvegica</name>
    <dbReference type="NCBI Taxonomy" id="39841"/>
    <lineage>
        <taxon>Bacteria</taxon>
        <taxon>Pseudomonadati</taxon>
        <taxon>Thermodesulfobacteriota</taxon>
        <taxon>Syntrophobacteria</taxon>
        <taxon>Syntrophobacterales</taxon>
        <taxon>Thermodesulforhabdaceae</taxon>
        <taxon>Thermodesulforhabdus</taxon>
    </lineage>
</organism>
<evidence type="ECO:0000256" key="3">
    <source>
        <dbReference type="ARBA" id="ARBA00012967"/>
    </source>
</evidence>
<evidence type="ECO:0000256" key="1">
    <source>
        <dbReference type="ARBA" id="ARBA00004843"/>
    </source>
</evidence>
<feature type="binding site" evidence="7">
    <location>
        <begin position="120"/>
        <end position="123"/>
    </location>
    <ligand>
        <name>substrate</name>
    </ligand>
</feature>
<feature type="binding site" evidence="9">
    <location>
        <begin position="9"/>
        <end position="14"/>
    </location>
    <ligand>
        <name>NAD(+)</name>
        <dbReference type="ChEBI" id="CHEBI:57540"/>
    </ligand>
</feature>
<dbReference type="SUPFAM" id="SSF51735">
    <property type="entry name" value="NAD(P)-binding Rossmann-fold domains"/>
    <property type="match status" value="1"/>
</dbReference>
<feature type="active site" description="Proton acceptor" evidence="7 8">
    <location>
        <position position="175"/>
    </location>
</feature>
<keyword evidence="4 7" id="KW-0560">Oxidoreductase</keyword>
<dbReference type="NCBIfam" id="NF004863">
    <property type="entry name" value="PRK06223.1"/>
    <property type="match status" value="1"/>
</dbReference>
<dbReference type="RefSeq" id="WP_093394376.1">
    <property type="nucleotide sequence ID" value="NZ_FOUU01000003.1"/>
</dbReference>
<dbReference type="EC" id="1.1.1.27" evidence="3 7"/>
<comment type="caution">
    <text evidence="7">Lacks conserved residue(s) required for the propagation of feature annotation.</text>
</comment>
<dbReference type="GO" id="GO:0006096">
    <property type="term" value="P:glycolytic process"/>
    <property type="evidence" value="ECO:0007669"/>
    <property type="project" value="UniProtKB-UniRule"/>
</dbReference>
<dbReference type="Pfam" id="PF02866">
    <property type="entry name" value="Ldh_1_C"/>
    <property type="match status" value="1"/>
</dbReference>
<dbReference type="PANTHER" id="PTHR43128">
    <property type="entry name" value="L-2-HYDROXYCARBOXYLATE DEHYDROGENASE (NAD(P)(+))"/>
    <property type="match status" value="1"/>
</dbReference>
<dbReference type="InterPro" id="IPR022383">
    <property type="entry name" value="Lactate/malate_DH_C"/>
</dbReference>
<evidence type="ECO:0000256" key="6">
    <source>
        <dbReference type="ARBA" id="ARBA00049258"/>
    </source>
</evidence>
<dbReference type="GO" id="GO:0004459">
    <property type="term" value="F:L-lactate dehydrogenase (NAD+) activity"/>
    <property type="evidence" value="ECO:0007669"/>
    <property type="project" value="UniProtKB-UniRule"/>
</dbReference>
<name>A0A1I4T8K6_9BACT</name>
<dbReference type="UniPathway" id="UPA00554">
    <property type="reaction ID" value="UER00611"/>
</dbReference>
<sequence>MSRRVIVIGSGAVGSTYAFALLQSGLVEEIVLLDQNRDLAAGQAMDLSHGLPFVLAARVYAGGEEDLKDADMVVITAGAKQRPGQSRLDLLKVNAAIMKSIADSLEKQCGSEIPVMVVTNPVDVMTYALYRYTGWSRRLIFGSGTVLDSARFRYMLSRHCGVDSRSVHAYVIGEHGDSEVPAWSLTHIAGIPFDTYCGQCNRCNEDREKVKKTVEEEVRNSAYHIIDYKGATWFAVALAMTRITSAVLRNERSVLTVSTVLKGEYGLNDLCLSVPCIVGRNGIEQIIEADLKDPEKEALSLSAGVIHSAVKELSLG</sequence>
<feature type="binding site" evidence="7">
    <location>
        <position position="87"/>
    </location>
    <ligand>
        <name>substrate</name>
    </ligand>
</feature>
<dbReference type="PANTHER" id="PTHR43128:SF16">
    <property type="entry name" value="L-LACTATE DEHYDROGENASE"/>
    <property type="match status" value="1"/>
</dbReference>
<comment type="subunit">
    <text evidence="7">Homotetramer.</text>
</comment>
<comment type="pathway">
    <text evidence="1 7">Fermentation; pyruvate fermentation to lactate; (S)-lactate from pyruvate: step 1/1.</text>
</comment>
<comment type="activity regulation">
    <text evidence="7">Allosterically activated by fructose 1,6-bisphosphate (FBP).</text>
</comment>
<dbReference type="HAMAP" id="MF_00488">
    <property type="entry name" value="Lactate_dehydrog"/>
    <property type="match status" value="1"/>
</dbReference>
<evidence type="ECO:0000313" key="12">
    <source>
        <dbReference type="EMBL" id="SFM73064.1"/>
    </source>
</evidence>
<feature type="binding site" evidence="9">
    <location>
        <position position="94"/>
    </location>
    <ligand>
        <name>NAD(+)</name>
        <dbReference type="ChEBI" id="CHEBI:57540"/>
    </ligand>
</feature>
<feature type="binding site" evidence="7">
    <location>
        <position position="13"/>
    </location>
    <ligand>
        <name>NAD(+)</name>
        <dbReference type="ChEBI" id="CHEBI:57540"/>
    </ligand>
</feature>
<dbReference type="PRINTS" id="PR00086">
    <property type="entry name" value="LLDHDRGNASE"/>
</dbReference>
<keyword evidence="13" id="KW-1185">Reference proteome</keyword>
<dbReference type="OrthoDB" id="9802969at2"/>
<feature type="binding site" evidence="7 9">
    <location>
        <position position="34"/>
    </location>
    <ligand>
        <name>NAD(+)</name>
        <dbReference type="ChEBI" id="CHEBI:57540"/>
    </ligand>
</feature>
<feature type="binding site" evidence="7">
    <location>
        <position position="232"/>
    </location>
    <ligand>
        <name>substrate</name>
    </ligand>
</feature>
<keyword evidence="5 7" id="KW-0520">NAD</keyword>
<keyword evidence="7" id="KW-0963">Cytoplasm</keyword>
<dbReference type="GO" id="GO:0005737">
    <property type="term" value="C:cytoplasm"/>
    <property type="evidence" value="ECO:0007669"/>
    <property type="project" value="UniProtKB-SubCell"/>
</dbReference>
<feature type="binding site" evidence="7">
    <location>
        <position position="100"/>
    </location>
    <ligand>
        <name>NAD(+)</name>
        <dbReference type="ChEBI" id="CHEBI:57540"/>
    </ligand>
</feature>
<feature type="domain" description="Lactate/malate dehydrogenase N-terminal" evidence="10">
    <location>
        <begin position="4"/>
        <end position="142"/>
    </location>
</feature>
<dbReference type="AlphaFoldDB" id="A0A1I4T8K6"/>
<feature type="binding site" evidence="7">
    <location>
        <begin position="148"/>
        <end position="151"/>
    </location>
    <ligand>
        <name>substrate</name>
    </ligand>
</feature>
<comment type="similarity">
    <text evidence="2 7">Belongs to the LDH/MDH superfamily. LDH family.</text>
</comment>
<dbReference type="EMBL" id="FOUU01000003">
    <property type="protein sequence ID" value="SFM73064.1"/>
    <property type="molecule type" value="Genomic_DNA"/>
</dbReference>
<gene>
    <name evidence="7" type="primary">ldh</name>
    <name evidence="12" type="ORF">SAMN05660836_01289</name>
</gene>
<feature type="modified residue" description="Phosphotyrosine" evidence="7">
    <location>
        <position position="223"/>
    </location>
</feature>
<feature type="binding site" evidence="7">
    <location>
        <position position="168"/>
    </location>
    <ligand>
        <name>beta-D-fructose 1,6-bisphosphate</name>
        <dbReference type="ChEBI" id="CHEBI:32966"/>
        <note>allosteric activator</note>
    </ligand>
</feature>
<evidence type="ECO:0000313" key="13">
    <source>
        <dbReference type="Proteomes" id="UP000199611"/>
    </source>
</evidence>
<proteinExistence type="inferred from homology"/>
<feature type="binding site" evidence="7 9">
    <location>
        <begin position="118"/>
        <end position="120"/>
    </location>
    <ligand>
        <name>NAD(+)</name>
        <dbReference type="ChEBI" id="CHEBI:57540"/>
    </ligand>
</feature>
<dbReference type="CDD" id="cd05292">
    <property type="entry name" value="LDH_2"/>
    <property type="match status" value="1"/>
</dbReference>
<evidence type="ECO:0000256" key="9">
    <source>
        <dbReference type="PIRSR" id="PIRSR000102-3"/>
    </source>
</evidence>
<dbReference type="NCBIfam" id="NF000824">
    <property type="entry name" value="PRK00066.1"/>
    <property type="match status" value="1"/>
</dbReference>
<dbReference type="SUPFAM" id="SSF56327">
    <property type="entry name" value="LDH C-terminal domain-like"/>
    <property type="match status" value="1"/>
</dbReference>
<evidence type="ECO:0000259" key="10">
    <source>
        <dbReference type="Pfam" id="PF00056"/>
    </source>
</evidence>
<protein>
    <recommendedName>
        <fullName evidence="3 7">L-lactate dehydrogenase</fullName>
        <shortName evidence="7">L-LDH</shortName>
        <ecNumber evidence="3 7">1.1.1.27</ecNumber>
    </recommendedName>
</protein>
<evidence type="ECO:0000259" key="11">
    <source>
        <dbReference type="Pfam" id="PF02866"/>
    </source>
</evidence>
<keyword evidence="7" id="KW-0597">Phosphoprotein</keyword>
<evidence type="ECO:0000256" key="4">
    <source>
        <dbReference type="ARBA" id="ARBA00023002"/>
    </source>
</evidence>
<dbReference type="Gene3D" id="3.90.110.10">
    <property type="entry name" value="Lactate dehydrogenase/glycoside hydrolase, family 4, C-terminal"/>
    <property type="match status" value="1"/>
</dbReference>
<dbReference type="InterPro" id="IPR001557">
    <property type="entry name" value="L-lactate/malate_DH"/>
</dbReference>
<dbReference type="Proteomes" id="UP000199611">
    <property type="component" value="Unassembled WGS sequence"/>
</dbReference>
<dbReference type="STRING" id="39841.SAMN05660836_01289"/>
<dbReference type="InterPro" id="IPR018177">
    <property type="entry name" value="L-lactate_DH_AS"/>
</dbReference>
<evidence type="ECO:0000256" key="7">
    <source>
        <dbReference type="HAMAP-Rule" id="MF_00488"/>
    </source>
</evidence>
<dbReference type="PIRSF" id="PIRSF000102">
    <property type="entry name" value="Lac_mal_DH"/>
    <property type="match status" value="1"/>
</dbReference>
<reference evidence="12 13" key="1">
    <citation type="submission" date="2016-10" db="EMBL/GenBank/DDBJ databases">
        <authorList>
            <person name="de Groot N.N."/>
        </authorList>
    </citation>
    <scope>NUCLEOTIDE SEQUENCE [LARGE SCALE GENOMIC DNA]</scope>
    <source>
        <strain evidence="12 13">DSM 9990</strain>
    </source>
</reference>